<gene>
    <name evidence="2" type="ORF">TRUGW13939_11843</name>
</gene>
<dbReference type="RefSeq" id="XP_035350840.1">
    <property type="nucleotide sequence ID" value="XM_035494947.1"/>
</dbReference>
<dbReference type="AlphaFoldDB" id="A0A7H8REY4"/>
<dbReference type="InterPro" id="IPR000845">
    <property type="entry name" value="Nucleoside_phosphorylase_d"/>
</dbReference>
<dbReference type="KEGG" id="trg:TRUGW13939_11843"/>
<dbReference type="Pfam" id="PF01048">
    <property type="entry name" value="PNP_UDP_1"/>
    <property type="match status" value="1"/>
</dbReference>
<organism evidence="2 3">
    <name type="scientific">Talaromyces rugulosus</name>
    <name type="common">Penicillium rugulosum</name>
    <dbReference type="NCBI Taxonomy" id="121627"/>
    <lineage>
        <taxon>Eukaryota</taxon>
        <taxon>Fungi</taxon>
        <taxon>Dikarya</taxon>
        <taxon>Ascomycota</taxon>
        <taxon>Pezizomycotina</taxon>
        <taxon>Eurotiomycetes</taxon>
        <taxon>Eurotiomycetidae</taxon>
        <taxon>Eurotiales</taxon>
        <taxon>Trichocomaceae</taxon>
        <taxon>Talaromyces</taxon>
        <taxon>Talaromyces sect. Islandici</taxon>
    </lineage>
</organism>
<dbReference type="PANTHER" id="PTHR46082">
    <property type="entry name" value="ATP/GTP-BINDING PROTEIN-RELATED"/>
    <property type="match status" value="1"/>
</dbReference>
<dbReference type="PANTHER" id="PTHR46082:SF11">
    <property type="entry name" value="AAA+ ATPASE DOMAIN-CONTAINING PROTEIN-RELATED"/>
    <property type="match status" value="1"/>
</dbReference>
<dbReference type="GeneID" id="55999319"/>
<dbReference type="SUPFAM" id="SSF53167">
    <property type="entry name" value="Purine and uridine phosphorylases"/>
    <property type="match status" value="1"/>
</dbReference>
<sequence length="291" mass="31814">MAACTAMLDKEHQSLATRPQDSNSYSLGNIGDHNVVITCLPSGIYGTTSAATVAMDMTHSFPSIRYRFMVGIGGGIPSKKNDIRLGDIVLCKPTDTISGVFQYHMRKKLQGSRSLSTGALNKPPHTLLTAIAILQSQHLVNESKISSYLSSMHTKIGGKWCNFKRPHPATDRLFKSEFFHVEPNDDTCAKCAAAGEQTRPVRDTDQPQIYYGRIASGNSLVRESCIRDRLSEQGFLAFEMESAGLMDRFPCLVIRGICDYSDSHKNKGWQGYAAATAAAYAKEILSVIPAG</sequence>
<evidence type="ECO:0000259" key="1">
    <source>
        <dbReference type="Pfam" id="PF01048"/>
    </source>
</evidence>
<reference evidence="3" key="1">
    <citation type="submission" date="2020-06" db="EMBL/GenBank/DDBJ databases">
        <title>A chromosome-scale genome assembly of Talaromyces rugulosus W13939.</title>
        <authorList>
            <person name="Wang B."/>
            <person name="Guo L."/>
            <person name="Ye K."/>
            <person name="Wang L."/>
        </authorList>
    </citation>
    <scope>NUCLEOTIDE SEQUENCE [LARGE SCALE GENOMIC DNA]</scope>
    <source>
        <strain evidence="3">W13939</strain>
    </source>
</reference>
<protein>
    <recommendedName>
        <fullName evidence="1">Nucleoside phosphorylase domain-containing protein</fullName>
    </recommendedName>
</protein>
<dbReference type="InterPro" id="IPR035994">
    <property type="entry name" value="Nucleoside_phosphorylase_sf"/>
</dbReference>
<dbReference type="EMBL" id="CP055903">
    <property type="protein sequence ID" value="QKX64667.1"/>
    <property type="molecule type" value="Genomic_DNA"/>
</dbReference>
<evidence type="ECO:0000313" key="2">
    <source>
        <dbReference type="EMBL" id="QKX64667.1"/>
    </source>
</evidence>
<dbReference type="Gene3D" id="3.40.50.1580">
    <property type="entry name" value="Nucleoside phosphorylase domain"/>
    <property type="match status" value="1"/>
</dbReference>
<proteinExistence type="predicted"/>
<accession>A0A7H8REY4</accession>
<dbReference type="InterPro" id="IPR053137">
    <property type="entry name" value="NLR-like"/>
</dbReference>
<dbReference type="OrthoDB" id="4223623at2759"/>
<name>A0A7H8REY4_TALRU</name>
<dbReference type="Proteomes" id="UP000509510">
    <property type="component" value="Chromosome VI"/>
</dbReference>
<keyword evidence="3" id="KW-1185">Reference proteome</keyword>
<feature type="domain" description="Nucleoside phosphorylase" evidence="1">
    <location>
        <begin position="21"/>
        <end position="277"/>
    </location>
</feature>
<dbReference type="GO" id="GO:0009116">
    <property type="term" value="P:nucleoside metabolic process"/>
    <property type="evidence" value="ECO:0007669"/>
    <property type="project" value="InterPro"/>
</dbReference>
<dbReference type="GO" id="GO:0003824">
    <property type="term" value="F:catalytic activity"/>
    <property type="evidence" value="ECO:0007669"/>
    <property type="project" value="InterPro"/>
</dbReference>
<evidence type="ECO:0000313" key="3">
    <source>
        <dbReference type="Proteomes" id="UP000509510"/>
    </source>
</evidence>